<keyword evidence="3" id="KW-1185">Reference proteome</keyword>
<feature type="transmembrane region" description="Helical" evidence="1">
    <location>
        <begin position="49"/>
        <end position="68"/>
    </location>
</feature>
<proteinExistence type="predicted"/>
<name>A0ABS6ERQ4_9FIRM</name>
<sequence>MNTPVTKKNIVRRIAYVSKYFILVIFIFGFGWDLLHVRNVSYEKRIEIYLGSAATLAGILFVWVYIWVQKKKVIKLIQRQEECLNVDFDADMKGITMCGGKVGTVEVVACGDWYVLLSEVERLVINRRYIAAVRDVYKQEKYLGRGLHWQITIVFDTIDDTPLRFRLSDAEQVIMDLCEWLGHPMTEIREGRKR</sequence>
<keyword evidence="1" id="KW-1133">Transmembrane helix</keyword>
<evidence type="ECO:0000313" key="2">
    <source>
        <dbReference type="EMBL" id="MBU5490358.1"/>
    </source>
</evidence>
<comment type="caution">
    <text evidence="2">The sequence shown here is derived from an EMBL/GenBank/DDBJ whole genome shotgun (WGS) entry which is preliminary data.</text>
</comment>
<accession>A0ABS6ERQ4</accession>
<gene>
    <name evidence="2" type="ORF">KQI75_06955</name>
</gene>
<evidence type="ECO:0000256" key="1">
    <source>
        <dbReference type="SAM" id="Phobius"/>
    </source>
</evidence>
<reference evidence="2 3" key="1">
    <citation type="submission" date="2021-06" db="EMBL/GenBank/DDBJ databases">
        <authorList>
            <person name="Sun Q."/>
            <person name="Li D."/>
        </authorList>
    </citation>
    <scope>NUCLEOTIDE SEQUENCE [LARGE SCALE GENOMIC DNA]</scope>
    <source>
        <strain evidence="2 3">MSJd-7</strain>
    </source>
</reference>
<protein>
    <submittedName>
        <fullName evidence="2">Uncharacterized protein</fullName>
    </submittedName>
</protein>
<keyword evidence="1" id="KW-0472">Membrane</keyword>
<dbReference type="EMBL" id="JAHLQI010000003">
    <property type="protein sequence ID" value="MBU5490358.1"/>
    <property type="molecule type" value="Genomic_DNA"/>
</dbReference>
<dbReference type="Proteomes" id="UP000783588">
    <property type="component" value="Unassembled WGS sequence"/>
</dbReference>
<dbReference type="RefSeq" id="WP_216470021.1">
    <property type="nucleotide sequence ID" value="NZ_JAHLQI010000003.1"/>
</dbReference>
<organism evidence="2 3">
    <name type="scientific">Butyricicoccus intestinisimiae</name>
    <dbReference type="NCBI Taxonomy" id="2841509"/>
    <lineage>
        <taxon>Bacteria</taxon>
        <taxon>Bacillati</taxon>
        <taxon>Bacillota</taxon>
        <taxon>Clostridia</taxon>
        <taxon>Eubacteriales</taxon>
        <taxon>Butyricicoccaceae</taxon>
        <taxon>Butyricicoccus</taxon>
    </lineage>
</organism>
<evidence type="ECO:0000313" key="3">
    <source>
        <dbReference type="Proteomes" id="UP000783588"/>
    </source>
</evidence>
<keyword evidence="1" id="KW-0812">Transmembrane</keyword>
<feature type="transmembrane region" description="Helical" evidence="1">
    <location>
        <begin position="20"/>
        <end position="37"/>
    </location>
</feature>